<accession>A0A9P6WL65</accession>
<dbReference type="Gene3D" id="2.10.109.10">
    <property type="entry name" value="Umud Fragment, subunit A"/>
    <property type="match status" value="1"/>
</dbReference>
<evidence type="ECO:0000256" key="1">
    <source>
        <dbReference type="ARBA" id="ARBA00004167"/>
    </source>
</evidence>
<sequence>MKPTFNPDSSPFGSKDKVLLWKFNVKNIENLKINDVIFLKSPINPNQIYTKRIKGLQSDLIIPRYPDTRSKVLIPLNHIWVEGDNIHSIDSNTYGPVSTGMVIAKAVWIIWPLNRFGPVPSEGGRECRERILRYPNTVL</sequence>
<keyword evidence="4" id="KW-0378">Hydrolase</keyword>
<dbReference type="PANTHER" id="PTHR46041">
    <property type="entry name" value="MITOCHONDRIAL INNER MEMBRANE PROTEASE SUBUNIT 2"/>
    <property type="match status" value="1"/>
</dbReference>
<keyword evidence="8" id="KW-1185">Reference proteome</keyword>
<keyword evidence="3" id="KW-0812">Transmembrane</keyword>
<evidence type="ECO:0000313" key="7">
    <source>
        <dbReference type="EMBL" id="KAG0689151.1"/>
    </source>
</evidence>
<name>A0A9P6WL65_9ASCO</name>
<dbReference type="InterPro" id="IPR037730">
    <property type="entry name" value="IMP2"/>
</dbReference>
<dbReference type="InterPro" id="IPR036286">
    <property type="entry name" value="LexA/Signal_pep-like_sf"/>
</dbReference>
<protein>
    <recommendedName>
        <fullName evidence="9">Mitochondrial inner membrane protease subunit 2</fullName>
    </recommendedName>
</protein>
<dbReference type="Proteomes" id="UP000697127">
    <property type="component" value="Unassembled WGS sequence"/>
</dbReference>
<evidence type="ECO:0000256" key="4">
    <source>
        <dbReference type="ARBA" id="ARBA00022801"/>
    </source>
</evidence>
<evidence type="ECO:0000256" key="2">
    <source>
        <dbReference type="ARBA" id="ARBA00022670"/>
    </source>
</evidence>
<dbReference type="OrthoDB" id="9996127at2759"/>
<evidence type="ECO:0000256" key="3">
    <source>
        <dbReference type="ARBA" id="ARBA00022692"/>
    </source>
</evidence>
<evidence type="ECO:0000256" key="6">
    <source>
        <dbReference type="ARBA" id="ARBA00023136"/>
    </source>
</evidence>
<reference evidence="7" key="1">
    <citation type="submission" date="2020-11" db="EMBL/GenBank/DDBJ databases">
        <title>Kefir isolates.</title>
        <authorList>
            <person name="Marcisauskas S."/>
            <person name="Kim Y."/>
            <person name="Blasche S."/>
        </authorList>
    </citation>
    <scope>NUCLEOTIDE SEQUENCE</scope>
    <source>
        <strain evidence="7">Olga-1</strain>
    </source>
</reference>
<comment type="caution">
    <text evidence="7">The sequence shown here is derived from an EMBL/GenBank/DDBJ whole genome shotgun (WGS) entry which is preliminary data.</text>
</comment>
<gene>
    <name evidence="7" type="ORF">C6P40_005486</name>
</gene>
<evidence type="ECO:0000256" key="5">
    <source>
        <dbReference type="ARBA" id="ARBA00022989"/>
    </source>
</evidence>
<dbReference type="GO" id="GO:0042720">
    <property type="term" value="C:mitochondrial inner membrane peptidase complex"/>
    <property type="evidence" value="ECO:0007669"/>
    <property type="project" value="InterPro"/>
</dbReference>
<proteinExistence type="predicted"/>
<dbReference type="GO" id="GO:0006627">
    <property type="term" value="P:protein processing involved in protein targeting to mitochondrion"/>
    <property type="evidence" value="ECO:0007669"/>
    <property type="project" value="InterPro"/>
</dbReference>
<dbReference type="PANTHER" id="PTHR46041:SF2">
    <property type="entry name" value="MITOCHONDRIAL INNER MEMBRANE PROTEASE SUBUNIT 2"/>
    <property type="match status" value="1"/>
</dbReference>
<evidence type="ECO:0008006" key="9">
    <source>
        <dbReference type="Google" id="ProtNLM"/>
    </source>
</evidence>
<dbReference type="EMBL" id="PUHW01000098">
    <property type="protein sequence ID" value="KAG0689151.1"/>
    <property type="molecule type" value="Genomic_DNA"/>
</dbReference>
<dbReference type="SUPFAM" id="SSF51306">
    <property type="entry name" value="LexA/Signal peptidase"/>
    <property type="match status" value="1"/>
</dbReference>
<keyword evidence="6" id="KW-0472">Membrane</keyword>
<dbReference type="InterPro" id="IPR019533">
    <property type="entry name" value="Peptidase_S26"/>
</dbReference>
<keyword evidence="5" id="KW-1133">Transmembrane helix</keyword>
<keyword evidence="2" id="KW-0645">Protease</keyword>
<dbReference type="GO" id="GO:0006465">
    <property type="term" value="P:signal peptide processing"/>
    <property type="evidence" value="ECO:0007669"/>
    <property type="project" value="InterPro"/>
</dbReference>
<organism evidence="7 8">
    <name type="scientific">Pichia californica</name>
    <dbReference type="NCBI Taxonomy" id="460514"/>
    <lineage>
        <taxon>Eukaryota</taxon>
        <taxon>Fungi</taxon>
        <taxon>Dikarya</taxon>
        <taxon>Ascomycota</taxon>
        <taxon>Saccharomycotina</taxon>
        <taxon>Pichiomycetes</taxon>
        <taxon>Pichiales</taxon>
        <taxon>Pichiaceae</taxon>
        <taxon>Pichia</taxon>
    </lineage>
</organism>
<dbReference type="CDD" id="cd06530">
    <property type="entry name" value="S26_SPase_I"/>
    <property type="match status" value="1"/>
</dbReference>
<dbReference type="AlphaFoldDB" id="A0A9P6WL65"/>
<dbReference type="GO" id="GO:0004252">
    <property type="term" value="F:serine-type endopeptidase activity"/>
    <property type="evidence" value="ECO:0007669"/>
    <property type="project" value="InterPro"/>
</dbReference>
<comment type="subcellular location">
    <subcellularLocation>
        <location evidence="1">Membrane</location>
        <topology evidence="1">Single-pass membrane protein</topology>
    </subcellularLocation>
</comment>
<evidence type="ECO:0000313" key="8">
    <source>
        <dbReference type="Proteomes" id="UP000697127"/>
    </source>
</evidence>